<feature type="transmembrane region" description="Helical" evidence="13">
    <location>
        <begin position="119"/>
        <end position="145"/>
    </location>
</feature>
<dbReference type="InterPro" id="IPR035921">
    <property type="entry name" value="F/V-ATP_Csub_sf"/>
</dbReference>
<keyword evidence="8" id="KW-0406">Ion transport</keyword>
<accession>A0ABN7NTT0</accession>
<keyword evidence="4" id="KW-0138">CF(0)</keyword>
<evidence type="ECO:0000256" key="13">
    <source>
        <dbReference type="SAM" id="Phobius"/>
    </source>
</evidence>
<dbReference type="CDD" id="cd18182">
    <property type="entry name" value="ATP-synt_Fo_c_ATP5G3"/>
    <property type="match status" value="1"/>
</dbReference>
<dbReference type="Pfam" id="PF00137">
    <property type="entry name" value="ATP-synt_C"/>
    <property type="match status" value="1"/>
</dbReference>
<keyword evidence="16" id="KW-1185">Reference proteome</keyword>
<dbReference type="SUPFAM" id="SSF81333">
    <property type="entry name" value="F1F0 ATP synthase subunit C"/>
    <property type="match status" value="1"/>
</dbReference>
<keyword evidence="3" id="KW-0813">Transport</keyword>
<keyword evidence="7 13" id="KW-1133">Transmembrane helix</keyword>
<dbReference type="PANTHER" id="PTHR10031">
    <property type="entry name" value="ATP SYNTHASE LIPID-BINDING PROTEIN, MITOCHONDRIAL"/>
    <property type="match status" value="1"/>
</dbReference>
<keyword evidence="10 13" id="KW-0472">Membrane</keyword>
<comment type="subcellular location">
    <subcellularLocation>
        <location evidence="1">Membrane</location>
        <topology evidence="1">Multi-pass membrane protein</topology>
    </subcellularLocation>
</comment>
<keyword evidence="9" id="KW-0446">Lipid-binding</keyword>
<dbReference type="EMBL" id="CAJPIN010004703">
    <property type="protein sequence ID" value="CAG2056997.1"/>
    <property type="molecule type" value="Genomic_DNA"/>
</dbReference>
<evidence type="ECO:0000256" key="2">
    <source>
        <dbReference type="ARBA" id="ARBA00006704"/>
    </source>
</evidence>
<evidence type="ECO:0000256" key="5">
    <source>
        <dbReference type="ARBA" id="ARBA00022692"/>
    </source>
</evidence>
<dbReference type="InterPro" id="IPR038662">
    <property type="entry name" value="ATP_synth_F0_csu_sf"/>
</dbReference>
<evidence type="ECO:0000256" key="6">
    <source>
        <dbReference type="ARBA" id="ARBA00022781"/>
    </source>
</evidence>
<evidence type="ECO:0000313" key="16">
    <source>
        <dbReference type="Proteomes" id="UP001153148"/>
    </source>
</evidence>
<evidence type="ECO:0000256" key="1">
    <source>
        <dbReference type="ARBA" id="ARBA00004141"/>
    </source>
</evidence>
<evidence type="ECO:0000256" key="7">
    <source>
        <dbReference type="ARBA" id="ARBA00022989"/>
    </source>
</evidence>
<evidence type="ECO:0000256" key="8">
    <source>
        <dbReference type="ARBA" id="ARBA00023065"/>
    </source>
</evidence>
<gene>
    <name evidence="15" type="ORF">TPAB3V08_LOCUS3979</name>
</gene>
<proteinExistence type="inferred from homology"/>
<protein>
    <recommendedName>
        <fullName evidence="12">ATPase protein 9</fullName>
    </recommendedName>
    <alternativeName>
        <fullName evidence="11">ATPase subunit c</fullName>
    </alternativeName>
</protein>
<dbReference type="PANTHER" id="PTHR10031:SF0">
    <property type="entry name" value="ATPASE PROTEIN 9"/>
    <property type="match status" value="1"/>
</dbReference>
<dbReference type="PROSITE" id="PS00605">
    <property type="entry name" value="ATPASE_C"/>
    <property type="match status" value="1"/>
</dbReference>
<dbReference type="Gene3D" id="1.20.20.10">
    <property type="entry name" value="F1F0 ATP synthase subunit C"/>
    <property type="match status" value="1"/>
</dbReference>
<evidence type="ECO:0000313" key="15">
    <source>
        <dbReference type="EMBL" id="CAG2056997.1"/>
    </source>
</evidence>
<evidence type="ECO:0000256" key="11">
    <source>
        <dbReference type="ARBA" id="ARBA00029852"/>
    </source>
</evidence>
<evidence type="ECO:0000256" key="4">
    <source>
        <dbReference type="ARBA" id="ARBA00022547"/>
    </source>
</evidence>
<evidence type="ECO:0000256" key="10">
    <source>
        <dbReference type="ARBA" id="ARBA00023136"/>
    </source>
</evidence>
<dbReference type="InterPro" id="IPR020537">
    <property type="entry name" value="ATP_synth_F0_csu_DDCD_BS"/>
</dbReference>
<keyword evidence="6" id="KW-0375">Hydrogen ion transport</keyword>
<evidence type="ECO:0000256" key="12">
    <source>
        <dbReference type="ARBA" id="ARBA00033111"/>
    </source>
</evidence>
<dbReference type="Proteomes" id="UP001153148">
    <property type="component" value="Unassembled WGS sequence"/>
</dbReference>
<reference evidence="15" key="1">
    <citation type="submission" date="2021-03" db="EMBL/GenBank/DDBJ databases">
        <authorList>
            <person name="Tran Van P."/>
        </authorList>
    </citation>
    <scope>NUCLEOTIDE SEQUENCE</scope>
</reference>
<organism evidence="15 16">
    <name type="scientific">Timema podura</name>
    <name type="common">Walking stick</name>
    <dbReference type="NCBI Taxonomy" id="61482"/>
    <lineage>
        <taxon>Eukaryota</taxon>
        <taxon>Metazoa</taxon>
        <taxon>Ecdysozoa</taxon>
        <taxon>Arthropoda</taxon>
        <taxon>Hexapoda</taxon>
        <taxon>Insecta</taxon>
        <taxon>Pterygota</taxon>
        <taxon>Neoptera</taxon>
        <taxon>Polyneoptera</taxon>
        <taxon>Phasmatodea</taxon>
        <taxon>Timematodea</taxon>
        <taxon>Timematoidea</taxon>
        <taxon>Timematidae</taxon>
        <taxon>Timema</taxon>
    </lineage>
</organism>
<evidence type="ECO:0000256" key="9">
    <source>
        <dbReference type="ARBA" id="ARBA00023121"/>
    </source>
</evidence>
<feature type="domain" description="V-ATPase proteolipid subunit C-like" evidence="14">
    <location>
        <begin position="120"/>
        <end position="182"/>
    </location>
</feature>
<evidence type="ECO:0000259" key="14">
    <source>
        <dbReference type="Pfam" id="PF00137"/>
    </source>
</evidence>
<dbReference type="InterPro" id="IPR000454">
    <property type="entry name" value="ATP_synth_F0_csu"/>
</dbReference>
<comment type="caution">
    <text evidence="15">The sequence shown here is derived from an EMBL/GenBank/DDBJ whole genome shotgun (WGS) entry which is preliminary data.</text>
</comment>
<keyword evidence="5 13" id="KW-0812">Transmembrane</keyword>
<comment type="similarity">
    <text evidence="2">Belongs to the ATPase C chain family.</text>
</comment>
<dbReference type="HAMAP" id="MF_01396">
    <property type="entry name" value="ATP_synth_c_bact"/>
    <property type="match status" value="1"/>
</dbReference>
<feature type="transmembrane region" description="Helical" evidence="13">
    <location>
        <begin position="157"/>
        <end position="185"/>
    </location>
</feature>
<dbReference type="PRINTS" id="PR00124">
    <property type="entry name" value="ATPASEC"/>
</dbReference>
<name>A0ABN7NTT0_TIMPD</name>
<dbReference type="InterPro" id="IPR002379">
    <property type="entry name" value="ATPase_proteolipid_c-like_dom"/>
</dbReference>
<sequence>MASSSSASLPGYASQQHIISSNRLSCPQEEGGADSTNPFTKTTLAKMFVCARFVAPAARTALVSGSRAYLRPLSTVVTNHSSSLSQQNLQTPTSVSLLPAVRNFQTTAITRDIDSAAKFIGAGAATVGVAGSGMGIGVVFGSLILGYARNPTLKQQLFSYAIIGFALTEAMGLFCLMMAFIMMFAMGRYWDSVRLAHHRLRQESILETTALLLCYLRFCPLRGHGSFLSHDGLFAVVCILSAF</sequence>
<evidence type="ECO:0000256" key="3">
    <source>
        <dbReference type="ARBA" id="ARBA00022448"/>
    </source>
</evidence>